<name>A0ABP3PYB9_9PROT</name>
<reference evidence="2" key="1">
    <citation type="journal article" date="2019" name="Int. J. Syst. Evol. Microbiol.">
        <title>The Global Catalogue of Microorganisms (GCM) 10K type strain sequencing project: providing services to taxonomists for standard genome sequencing and annotation.</title>
        <authorList>
            <consortium name="The Broad Institute Genomics Platform"/>
            <consortium name="The Broad Institute Genome Sequencing Center for Infectious Disease"/>
            <person name="Wu L."/>
            <person name="Ma J."/>
        </authorList>
    </citation>
    <scope>NUCLEOTIDE SEQUENCE [LARGE SCALE GENOMIC DNA]</scope>
    <source>
        <strain evidence="2">JCM 15089</strain>
    </source>
</reference>
<organism evidence="1 2">
    <name type="scientific">Rhizomicrobium electricum</name>
    <dbReference type="NCBI Taxonomy" id="480070"/>
    <lineage>
        <taxon>Bacteria</taxon>
        <taxon>Pseudomonadati</taxon>
        <taxon>Pseudomonadota</taxon>
        <taxon>Alphaproteobacteria</taxon>
        <taxon>Micropepsales</taxon>
        <taxon>Micropepsaceae</taxon>
        <taxon>Rhizomicrobium</taxon>
    </lineage>
</organism>
<dbReference type="Pfam" id="PF08811">
    <property type="entry name" value="DUF1800"/>
    <property type="match status" value="1"/>
</dbReference>
<gene>
    <name evidence="1" type="ORF">GCM10008942_29240</name>
</gene>
<dbReference type="PROSITE" id="PS51257">
    <property type="entry name" value="PROKAR_LIPOPROTEIN"/>
    <property type="match status" value="1"/>
</dbReference>
<keyword evidence="2" id="KW-1185">Reference proteome</keyword>
<evidence type="ECO:0000313" key="1">
    <source>
        <dbReference type="EMBL" id="GAA0578516.1"/>
    </source>
</evidence>
<dbReference type="InterPro" id="IPR014917">
    <property type="entry name" value="DUF1800"/>
</dbReference>
<dbReference type="RefSeq" id="WP_208393938.1">
    <property type="nucleotide sequence ID" value="NZ_BAAADD010000008.1"/>
</dbReference>
<dbReference type="EMBL" id="BAAADD010000008">
    <property type="protein sequence ID" value="GAA0578516.1"/>
    <property type="molecule type" value="Genomic_DNA"/>
</dbReference>
<evidence type="ECO:0000313" key="2">
    <source>
        <dbReference type="Proteomes" id="UP001499951"/>
    </source>
</evidence>
<protein>
    <submittedName>
        <fullName evidence="1">DUF1800 domain-containing protein</fullName>
    </submittedName>
</protein>
<sequence length="512" mass="56864">MKLWPCLSLALVLTACSETPHYHAVAESSAPLDADPSDVAVLNRVSWGANTSSAQLLHRIGLKRYLAAQLHPGGDGLPADARAQIAAMDISHKSIVELHDELETLQETARRAKGTPAYDEAQKAYQQRLTALAREAAARSLLRDLYSRNQLKEQLTWFWMNHFNVSQNKGEVRAFVADYEENAIRPRVLGKFRDLLAATAFHPAMLQYLDNAQNAARHINENYAREIMELHTMGVGSGYTQTDVQELARILTGLGIFHPGKPPKLRKDLQDQYRVDGLFEFNPNRHDYGDKHFLGHIIHGAGLVEVDEALTILARQPATARFVSTKLAEYFCCDAPPPALIAAMAATFQQTDGDITAVLETLFAAPEFRASLGGKFKDPVHYTVSAMRVAYGDTVILNPQPLFNWLDRLGEPLYRHETPDGYPLTETAWSGPGQMETRFEIARIIAAGRSGLFKLPDDKTKEPAPPPDIRPSRYYEATAPSLRPATAAALAQAKSPAEWNLLFLSSPDFMRR</sequence>
<proteinExistence type="predicted"/>
<accession>A0ABP3PYB9</accession>
<comment type="caution">
    <text evidence="1">The sequence shown here is derived from an EMBL/GenBank/DDBJ whole genome shotgun (WGS) entry which is preliminary data.</text>
</comment>
<dbReference type="Proteomes" id="UP001499951">
    <property type="component" value="Unassembled WGS sequence"/>
</dbReference>